<evidence type="ECO:0000313" key="1">
    <source>
        <dbReference type="EMBL" id="GAI53228.1"/>
    </source>
</evidence>
<proteinExistence type="predicted"/>
<sequence length="80" mass="8451">TVLLLLLNSRIEANIYSPQAITNEYTATVTIPGAANGKVIFKKIIILLAPSTVAASSNSNGIVRKKEVSNQVQNGADRAV</sequence>
<reference evidence="1" key="1">
    <citation type="journal article" date="2014" name="Front. Microbiol.">
        <title>High frequency of phylogenetically diverse reductive dehalogenase-homologous genes in deep subseafloor sedimentary metagenomes.</title>
        <authorList>
            <person name="Kawai M."/>
            <person name="Futagami T."/>
            <person name="Toyoda A."/>
            <person name="Takaki Y."/>
            <person name="Nishi S."/>
            <person name="Hori S."/>
            <person name="Arai W."/>
            <person name="Tsubouchi T."/>
            <person name="Morono Y."/>
            <person name="Uchiyama I."/>
            <person name="Ito T."/>
            <person name="Fujiyama A."/>
            <person name="Inagaki F."/>
            <person name="Takami H."/>
        </authorList>
    </citation>
    <scope>NUCLEOTIDE SEQUENCE</scope>
    <source>
        <strain evidence="1">Expedition CK06-06</strain>
    </source>
</reference>
<name>X1PBK4_9ZZZZ</name>
<feature type="non-terminal residue" evidence="1">
    <location>
        <position position="1"/>
    </location>
</feature>
<organism evidence="1">
    <name type="scientific">marine sediment metagenome</name>
    <dbReference type="NCBI Taxonomy" id="412755"/>
    <lineage>
        <taxon>unclassified sequences</taxon>
        <taxon>metagenomes</taxon>
        <taxon>ecological metagenomes</taxon>
    </lineage>
</organism>
<dbReference type="EMBL" id="BARV01040358">
    <property type="protein sequence ID" value="GAI53228.1"/>
    <property type="molecule type" value="Genomic_DNA"/>
</dbReference>
<accession>X1PBK4</accession>
<gene>
    <name evidence="1" type="ORF">S06H3_61515</name>
</gene>
<dbReference type="AlphaFoldDB" id="X1PBK4"/>
<protein>
    <submittedName>
        <fullName evidence="1">Uncharacterized protein</fullName>
    </submittedName>
</protein>
<comment type="caution">
    <text evidence="1">The sequence shown here is derived from an EMBL/GenBank/DDBJ whole genome shotgun (WGS) entry which is preliminary data.</text>
</comment>